<dbReference type="AlphaFoldDB" id="A7EYK0"/>
<proteinExistence type="predicted"/>
<gene>
    <name evidence="1" type="ORF">SS1G_10416</name>
</gene>
<dbReference type="GeneID" id="5484955"/>
<reference evidence="2" key="1">
    <citation type="journal article" date="2011" name="PLoS Genet.">
        <title>Genomic analysis of the necrotrophic fungal pathogens Sclerotinia sclerotiorum and Botrytis cinerea.</title>
        <authorList>
            <person name="Amselem J."/>
            <person name="Cuomo C.A."/>
            <person name="van Kan J.A."/>
            <person name="Viaud M."/>
            <person name="Benito E.P."/>
            <person name="Couloux A."/>
            <person name="Coutinho P.M."/>
            <person name="de Vries R.P."/>
            <person name="Dyer P.S."/>
            <person name="Fillinger S."/>
            <person name="Fournier E."/>
            <person name="Gout L."/>
            <person name="Hahn M."/>
            <person name="Kohn L."/>
            <person name="Lapalu N."/>
            <person name="Plummer K.M."/>
            <person name="Pradier J.M."/>
            <person name="Quevillon E."/>
            <person name="Sharon A."/>
            <person name="Simon A."/>
            <person name="ten Have A."/>
            <person name="Tudzynski B."/>
            <person name="Tudzynski P."/>
            <person name="Wincker P."/>
            <person name="Andrew M."/>
            <person name="Anthouard V."/>
            <person name="Beever R.E."/>
            <person name="Beffa R."/>
            <person name="Benoit I."/>
            <person name="Bouzid O."/>
            <person name="Brault B."/>
            <person name="Chen Z."/>
            <person name="Choquer M."/>
            <person name="Collemare J."/>
            <person name="Cotton P."/>
            <person name="Danchin E.G."/>
            <person name="Da Silva C."/>
            <person name="Gautier A."/>
            <person name="Giraud C."/>
            <person name="Giraud T."/>
            <person name="Gonzalez C."/>
            <person name="Grossetete S."/>
            <person name="Guldener U."/>
            <person name="Henrissat B."/>
            <person name="Howlett B.J."/>
            <person name="Kodira C."/>
            <person name="Kretschmer M."/>
            <person name="Lappartient A."/>
            <person name="Leroch M."/>
            <person name="Levis C."/>
            <person name="Mauceli E."/>
            <person name="Neuveglise C."/>
            <person name="Oeser B."/>
            <person name="Pearson M."/>
            <person name="Poulain J."/>
            <person name="Poussereau N."/>
            <person name="Quesneville H."/>
            <person name="Rascle C."/>
            <person name="Schumacher J."/>
            <person name="Segurens B."/>
            <person name="Sexton A."/>
            <person name="Silva E."/>
            <person name="Sirven C."/>
            <person name="Soanes D.M."/>
            <person name="Talbot N.J."/>
            <person name="Templeton M."/>
            <person name="Yandava C."/>
            <person name="Yarden O."/>
            <person name="Zeng Q."/>
            <person name="Rollins J.A."/>
            <person name="Lebrun M.H."/>
            <person name="Dickman M."/>
        </authorList>
    </citation>
    <scope>NUCLEOTIDE SEQUENCE [LARGE SCALE GENOMIC DNA]</scope>
    <source>
        <strain evidence="2">ATCC 18683 / 1980 / Ss-1</strain>
    </source>
</reference>
<dbReference type="InParanoid" id="A7EYK0"/>
<dbReference type="Proteomes" id="UP000001312">
    <property type="component" value="Unassembled WGS sequence"/>
</dbReference>
<protein>
    <submittedName>
        <fullName evidence="1">Uncharacterized protein</fullName>
    </submittedName>
</protein>
<dbReference type="RefSeq" id="XP_001588868.1">
    <property type="nucleotide sequence ID" value="XM_001588818.1"/>
</dbReference>
<keyword evidence="2" id="KW-1185">Reference proteome</keyword>
<name>A7EYK0_SCLS1</name>
<sequence>MDRIVGGGEPKKMIFLAKKSGNISWMGTCGRYQRGIEKQCIWQAAGVPSISQAVEGSDFAT</sequence>
<organism evidence="1 2">
    <name type="scientific">Sclerotinia sclerotiorum (strain ATCC 18683 / 1980 / Ss-1)</name>
    <name type="common">White mold</name>
    <name type="synonym">Whetzelinia sclerotiorum</name>
    <dbReference type="NCBI Taxonomy" id="665079"/>
    <lineage>
        <taxon>Eukaryota</taxon>
        <taxon>Fungi</taxon>
        <taxon>Dikarya</taxon>
        <taxon>Ascomycota</taxon>
        <taxon>Pezizomycotina</taxon>
        <taxon>Leotiomycetes</taxon>
        <taxon>Helotiales</taxon>
        <taxon>Sclerotiniaceae</taxon>
        <taxon>Sclerotinia</taxon>
    </lineage>
</organism>
<dbReference type="KEGG" id="ssl:SS1G_10416"/>
<dbReference type="HOGENOM" id="CLU_2924101_0_0_1"/>
<evidence type="ECO:0000313" key="1">
    <source>
        <dbReference type="EMBL" id="EDN94542.1"/>
    </source>
</evidence>
<dbReference type="EMBL" id="CH476635">
    <property type="protein sequence ID" value="EDN94542.1"/>
    <property type="molecule type" value="Genomic_DNA"/>
</dbReference>
<accession>A7EYK0</accession>
<evidence type="ECO:0000313" key="2">
    <source>
        <dbReference type="Proteomes" id="UP000001312"/>
    </source>
</evidence>